<proteinExistence type="predicted"/>
<dbReference type="PANTHER" id="PTHR34472">
    <property type="entry name" value="SULFUR CARRIER PROTEIN THIS"/>
    <property type="match status" value="1"/>
</dbReference>
<protein>
    <submittedName>
        <fullName evidence="1">Thiamine biosynthesis protein ThiS</fullName>
    </submittedName>
</protein>
<name>A0ABN5AVF4_9GAMM</name>
<dbReference type="InterPro" id="IPR010035">
    <property type="entry name" value="Thi_S"/>
</dbReference>
<dbReference type="RefSeq" id="WP_088772191.1">
    <property type="nucleotide sequence ID" value="NZ_AP023082.1"/>
</dbReference>
<dbReference type="PANTHER" id="PTHR34472:SF1">
    <property type="entry name" value="SULFUR CARRIER PROTEIN THIS"/>
    <property type="match status" value="1"/>
</dbReference>
<reference evidence="1 2" key="1">
    <citation type="submission" date="2017-06" db="EMBL/GenBank/DDBJ databases">
        <title>Complete genome of Francisella halioticida.</title>
        <authorList>
            <person name="Sjodin A."/>
        </authorList>
    </citation>
    <scope>NUCLEOTIDE SEQUENCE [LARGE SCALE GENOMIC DNA]</scope>
    <source>
        <strain evidence="1 2">DSM 23729</strain>
    </source>
</reference>
<dbReference type="NCBIfam" id="TIGR01683">
    <property type="entry name" value="thiS"/>
    <property type="match status" value="1"/>
</dbReference>
<dbReference type="InterPro" id="IPR012675">
    <property type="entry name" value="Beta-grasp_dom_sf"/>
</dbReference>
<dbReference type="Proteomes" id="UP000249910">
    <property type="component" value="Chromosome"/>
</dbReference>
<gene>
    <name evidence="1" type="primary">thiS</name>
    <name evidence="1" type="ORF">CDV26_04005</name>
</gene>
<sequence>MHIIFNQKKLELEDSLNIHELLKGQKFEQACFAVMVNNKFVAKNNYKNTFLNNEDTVVTIQPMQGG</sequence>
<evidence type="ECO:0000313" key="2">
    <source>
        <dbReference type="Proteomes" id="UP000249910"/>
    </source>
</evidence>
<dbReference type="InterPro" id="IPR016155">
    <property type="entry name" value="Mopterin_synth/thiamin_S_b"/>
</dbReference>
<dbReference type="InterPro" id="IPR003749">
    <property type="entry name" value="ThiS/MoaD-like"/>
</dbReference>
<dbReference type="Pfam" id="PF02597">
    <property type="entry name" value="ThiS"/>
    <property type="match status" value="1"/>
</dbReference>
<dbReference type="CDD" id="cd00565">
    <property type="entry name" value="Ubl_ThiS"/>
    <property type="match status" value="1"/>
</dbReference>
<accession>A0ABN5AVF4</accession>
<evidence type="ECO:0000313" key="1">
    <source>
        <dbReference type="EMBL" id="ASG67665.1"/>
    </source>
</evidence>
<organism evidence="1 2">
    <name type="scientific">Francisella halioticida</name>
    <dbReference type="NCBI Taxonomy" id="549298"/>
    <lineage>
        <taxon>Bacteria</taxon>
        <taxon>Pseudomonadati</taxon>
        <taxon>Pseudomonadota</taxon>
        <taxon>Gammaproteobacteria</taxon>
        <taxon>Thiotrichales</taxon>
        <taxon>Francisellaceae</taxon>
        <taxon>Francisella</taxon>
    </lineage>
</organism>
<dbReference type="Gene3D" id="3.10.20.30">
    <property type="match status" value="1"/>
</dbReference>
<dbReference type="EMBL" id="CP022132">
    <property type="protein sequence ID" value="ASG67665.1"/>
    <property type="molecule type" value="Genomic_DNA"/>
</dbReference>
<keyword evidence="2" id="KW-1185">Reference proteome</keyword>
<dbReference type="SUPFAM" id="SSF54285">
    <property type="entry name" value="MoaD/ThiS"/>
    <property type="match status" value="1"/>
</dbReference>